<accession>A0A1B8Q882</accession>
<proteinExistence type="predicted"/>
<organism evidence="1 2">
    <name type="scientific">Moraxella lacunata</name>
    <dbReference type="NCBI Taxonomy" id="477"/>
    <lineage>
        <taxon>Bacteria</taxon>
        <taxon>Pseudomonadati</taxon>
        <taxon>Pseudomonadota</taxon>
        <taxon>Gammaproteobacteria</taxon>
        <taxon>Moraxellales</taxon>
        <taxon>Moraxellaceae</taxon>
        <taxon>Moraxella</taxon>
    </lineage>
</organism>
<dbReference type="EMBL" id="LZMS01000002">
    <property type="protein sequence ID" value="OBX67243.1"/>
    <property type="molecule type" value="Genomic_DNA"/>
</dbReference>
<dbReference type="AlphaFoldDB" id="A0A1B8Q882"/>
<protein>
    <recommendedName>
        <fullName evidence="3">Mor transcription activator domain-containing protein</fullName>
    </recommendedName>
</protein>
<dbReference type="InterPro" id="IPR009057">
    <property type="entry name" value="Homeodomain-like_sf"/>
</dbReference>
<evidence type="ECO:0000313" key="1">
    <source>
        <dbReference type="EMBL" id="OBX67243.1"/>
    </source>
</evidence>
<name>A0A1B8Q882_MORLA</name>
<comment type="caution">
    <text evidence="1">The sequence shown here is derived from an EMBL/GenBank/DDBJ whole genome shotgun (WGS) entry which is preliminary data.</text>
</comment>
<evidence type="ECO:0008006" key="3">
    <source>
        <dbReference type="Google" id="ProtNLM"/>
    </source>
</evidence>
<dbReference type="Proteomes" id="UP000092607">
    <property type="component" value="Unassembled WGS sequence"/>
</dbReference>
<gene>
    <name evidence="1" type="ORF">A9309_01140</name>
</gene>
<sequence length="148" mass="16563">MMKVDIHTMIHTDTVTDMLPEQIKELVCLIGLTATMTLVDKFGGLSFGMPHSTNTKNGKWLVRELGADIANVLIDRHKGEKLYINNCDALRVYLRNRALVGAIIACMETGTSQHRAVQETAPVFGITERRAYDILKEMTNGKTQLNLF</sequence>
<reference evidence="1 2" key="1">
    <citation type="submission" date="2016-06" db="EMBL/GenBank/DDBJ databases">
        <title>Draft genome of Moraxella lacunata CCUG 57757A.</title>
        <authorList>
            <person name="Salva-Serra F."/>
            <person name="Engstrom-Jakobsson H."/>
            <person name="Thorell K."/>
            <person name="Gonzales-Siles L."/>
            <person name="Karlsson R."/>
            <person name="Boulund F."/>
            <person name="Engstrand L."/>
            <person name="Kristiansson E."/>
            <person name="Moore E."/>
        </authorList>
    </citation>
    <scope>NUCLEOTIDE SEQUENCE [LARGE SCALE GENOMIC DNA]</scope>
    <source>
        <strain evidence="1 2">CCUG 57757A</strain>
    </source>
</reference>
<evidence type="ECO:0000313" key="2">
    <source>
        <dbReference type="Proteomes" id="UP000092607"/>
    </source>
</evidence>
<dbReference type="SUPFAM" id="SSF46689">
    <property type="entry name" value="Homeodomain-like"/>
    <property type="match status" value="1"/>
</dbReference>